<proteinExistence type="predicted"/>
<evidence type="ECO:0008006" key="3">
    <source>
        <dbReference type="Google" id="ProtNLM"/>
    </source>
</evidence>
<comment type="caution">
    <text evidence="1">The sequence shown here is derived from an EMBL/GenBank/DDBJ whole genome shotgun (WGS) entry which is preliminary data.</text>
</comment>
<name>A0A2T0S0L8_9RHOB</name>
<dbReference type="EMBL" id="PVTD01000001">
    <property type="protein sequence ID" value="PRY26976.1"/>
    <property type="molecule type" value="Genomic_DNA"/>
</dbReference>
<organism evidence="1 2">
    <name type="scientific">Aliiruegeria haliotis</name>
    <dbReference type="NCBI Taxonomy" id="1280846"/>
    <lineage>
        <taxon>Bacteria</taxon>
        <taxon>Pseudomonadati</taxon>
        <taxon>Pseudomonadota</taxon>
        <taxon>Alphaproteobacteria</taxon>
        <taxon>Rhodobacterales</taxon>
        <taxon>Roseobacteraceae</taxon>
        <taxon>Aliiruegeria</taxon>
    </lineage>
</organism>
<accession>A0A2T0S0L8</accession>
<keyword evidence="2" id="KW-1185">Reference proteome</keyword>
<sequence length="318" mass="35691">MDLAPSDDCFRDLVLLANEAALDPSKWNWFLKKMSTLAGGARVQVFSHDLRSNQPLGHFEHGYDPEFLDSYRAYYGARNSWIRQFGKLRPGRTAYGSELVADDVLESTEFYNDWVRPQEDMIGSAATILEITDRRVTAIAANIRRADRDRLEKPLHDLMQRIAPHLTQALRTAETIGRLKLENHILWTGMDPAISALFILDAQSRVRYANARGNALVDRGTIVRIDAHSRLSMSDVEANTELARRLHDDRLHGVSLSLPFFTKGTRTEHFVCRAVPLSTAEGPQPWLGSNVGEGNGYTLLILSPVAPHVPKAAHQARM</sequence>
<reference evidence="1 2" key="1">
    <citation type="submission" date="2018-03" db="EMBL/GenBank/DDBJ databases">
        <title>Genomic Encyclopedia of Archaeal and Bacterial Type Strains, Phase II (KMG-II): from individual species to whole genera.</title>
        <authorList>
            <person name="Goeker M."/>
        </authorList>
    </citation>
    <scope>NUCLEOTIDE SEQUENCE [LARGE SCALE GENOMIC DNA]</scope>
    <source>
        <strain evidence="1 2">DSM 29328</strain>
    </source>
</reference>
<evidence type="ECO:0000313" key="2">
    <source>
        <dbReference type="Proteomes" id="UP000239480"/>
    </source>
</evidence>
<dbReference type="Proteomes" id="UP000239480">
    <property type="component" value="Unassembled WGS sequence"/>
</dbReference>
<dbReference type="OrthoDB" id="4457864at2"/>
<protein>
    <recommendedName>
        <fullName evidence="3">PAS domain-containing protein</fullName>
    </recommendedName>
</protein>
<gene>
    <name evidence="1" type="ORF">CLV78_1011082</name>
</gene>
<evidence type="ECO:0000313" key="1">
    <source>
        <dbReference type="EMBL" id="PRY26976.1"/>
    </source>
</evidence>
<dbReference type="AlphaFoldDB" id="A0A2T0S0L8"/>
<dbReference type="RefSeq" id="WP_106203664.1">
    <property type="nucleotide sequence ID" value="NZ_PVTD01000001.1"/>
</dbReference>